<dbReference type="SUPFAM" id="SSF48452">
    <property type="entry name" value="TPR-like"/>
    <property type="match status" value="1"/>
</dbReference>
<feature type="domain" description="Cytochrome c-type biogenesis protein H TPR" evidence="5">
    <location>
        <begin position="102"/>
        <end position="227"/>
    </location>
</feature>
<evidence type="ECO:0000256" key="2">
    <source>
        <dbReference type="ARBA" id="ARBA00022803"/>
    </source>
</evidence>
<dbReference type="SMART" id="SM00028">
    <property type="entry name" value="TPR"/>
    <property type="match status" value="2"/>
</dbReference>
<evidence type="ECO:0000256" key="3">
    <source>
        <dbReference type="PROSITE-ProRule" id="PRU00339"/>
    </source>
</evidence>
<gene>
    <name evidence="6" type="ORF">HV559_04585</name>
</gene>
<evidence type="ECO:0000256" key="1">
    <source>
        <dbReference type="ARBA" id="ARBA00022737"/>
    </source>
</evidence>
<dbReference type="PANTHER" id="PTHR47870:SF2">
    <property type="entry name" value="FORMATE-DEPENDENT NITRITE REDUCTASE COMPLEX SUBUNIT NRFF"/>
    <property type="match status" value="1"/>
</dbReference>
<feature type="repeat" description="TPR" evidence="3">
    <location>
        <begin position="128"/>
        <end position="161"/>
    </location>
</feature>
<dbReference type="GO" id="GO:0005886">
    <property type="term" value="C:plasma membrane"/>
    <property type="evidence" value="ECO:0007669"/>
    <property type="project" value="TreeGrafter"/>
</dbReference>
<keyword evidence="4" id="KW-0472">Membrane</keyword>
<protein>
    <submittedName>
        <fullName evidence="6">Cytochrome C biogenesis protein</fullName>
    </submittedName>
</protein>
<accession>A0A7D5I1H6</accession>
<evidence type="ECO:0000256" key="4">
    <source>
        <dbReference type="SAM" id="Phobius"/>
    </source>
</evidence>
<dbReference type="InterPro" id="IPR056413">
    <property type="entry name" value="TPR_CcmH_CycH"/>
</dbReference>
<keyword evidence="1" id="KW-0677">Repeat</keyword>
<keyword evidence="2 3" id="KW-0802">TPR repeat</keyword>
<dbReference type="InterPro" id="IPR011990">
    <property type="entry name" value="TPR-like_helical_dom_sf"/>
</dbReference>
<keyword evidence="4" id="KW-1133">Transmembrane helix</keyword>
<keyword evidence="4" id="KW-0812">Transmembrane</keyword>
<organism evidence="6 7">
    <name type="scientific">Mannheimia pernigra</name>
    <dbReference type="NCBI Taxonomy" id="111844"/>
    <lineage>
        <taxon>Bacteria</taxon>
        <taxon>Pseudomonadati</taxon>
        <taxon>Pseudomonadota</taxon>
        <taxon>Gammaproteobacteria</taxon>
        <taxon>Pasteurellales</taxon>
        <taxon>Pasteurellaceae</taxon>
        <taxon>Mannheimia</taxon>
    </lineage>
</organism>
<proteinExistence type="predicted"/>
<dbReference type="Pfam" id="PF23914">
    <property type="entry name" value="TPR_CcmH_CycH"/>
    <property type="match status" value="1"/>
</dbReference>
<dbReference type="PANTHER" id="PTHR47870">
    <property type="entry name" value="CYTOCHROME C-TYPE BIOGENESIS PROTEIN CCMH"/>
    <property type="match status" value="1"/>
</dbReference>
<dbReference type="InterPro" id="IPR051263">
    <property type="entry name" value="C-type_cytochrome_biogenesis"/>
</dbReference>
<reference evidence="6 7" key="1">
    <citation type="submission" date="2020-06" db="EMBL/GenBank/DDBJ databases">
        <title>Mannheimia pernigra sp. nov. isolated from bovine respiratory tract.</title>
        <authorList>
            <person name="Kuhnert P."/>
            <person name="Akarsu-Egger H."/>
        </authorList>
    </citation>
    <scope>NUCLEOTIDE SEQUENCE [LARGE SCALE GENOMIC DNA]</scope>
    <source>
        <strain evidence="6 7">BNO311</strain>
    </source>
</reference>
<keyword evidence="7" id="KW-1185">Reference proteome</keyword>
<evidence type="ECO:0000259" key="5">
    <source>
        <dbReference type="Pfam" id="PF23914"/>
    </source>
</evidence>
<feature type="transmembrane region" description="Helical" evidence="4">
    <location>
        <begin position="59"/>
        <end position="80"/>
    </location>
</feature>
<dbReference type="RefSeq" id="WP_176809667.1">
    <property type="nucleotide sequence ID" value="NZ_CP055306.1"/>
</dbReference>
<dbReference type="EMBL" id="CP055306">
    <property type="protein sequence ID" value="QLB40197.1"/>
    <property type="molecule type" value="Genomic_DNA"/>
</dbReference>
<evidence type="ECO:0000313" key="6">
    <source>
        <dbReference type="EMBL" id="QLB40197.1"/>
    </source>
</evidence>
<sequence length="255" mass="29320">MESRDQLSRENYQQAVKFAQQFADDVKQEYEREAEQRYQFEKAQFEQSELQNNAKKRPLARMTTLSLLAILLLGVAYYSFSGRYQVVQEGLNVHKDFQQQVNEAHGTSKNERYIISLQNQLRENPNNGDLWYELGQAYVLSNDFDSALVCYDNAQKLLGKKAAILGAVATARYYDNGQKMNKEISAMIDEALSLDKNESASLLLRASDGFLNNNYQQALDYWRKVLDGNDNAINRRAIIQSMEMTRQILEGQQGK</sequence>
<dbReference type="Gene3D" id="1.25.40.10">
    <property type="entry name" value="Tetratricopeptide repeat domain"/>
    <property type="match status" value="1"/>
</dbReference>
<dbReference type="AlphaFoldDB" id="A0A7D5I1H6"/>
<evidence type="ECO:0000313" key="7">
    <source>
        <dbReference type="Proteomes" id="UP000509660"/>
    </source>
</evidence>
<dbReference type="InterPro" id="IPR019734">
    <property type="entry name" value="TPR_rpt"/>
</dbReference>
<name>A0A7D5I1H6_9PAST</name>
<dbReference type="PROSITE" id="PS50005">
    <property type="entry name" value="TPR"/>
    <property type="match status" value="1"/>
</dbReference>
<dbReference type="Proteomes" id="UP000509660">
    <property type="component" value="Chromosome"/>
</dbReference>